<dbReference type="Proteomes" id="UP001209878">
    <property type="component" value="Unassembled WGS sequence"/>
</dbReference>
<proteinExistence type="predicted"/>
<accession>A0AAD9JSE6</accession>
<protein>
    <submittedName>
        <fullName evidence="1">Uncharacterized protein</fullName>
    </submittedName>
</protein>
<dbReference type="EMBL" id="JAODUO010001822">
    <property type="protein sequence ID" value="KAK2158117.1"/>
    <property type="molecule type" value="Genomic_DNA"/>
</dbReference>
<evidence type="ECO:0000313" key="2">
    <source>
        <dbReference type="Proteomes" id="UP001209878"/>
    </source>
</evidence>
<evidence type="ECO:0000313" key="1">
    <source>
        <dbReference type="EMBL" id="KAK2158117.1"/>
    </source>
</evidence>
<reference evidence="1" key="1">
    <citation type="journal article" date="2023" name="Mol. Biol. Evol.">
        <title>Third-Generation Sequencing Reveals the Adaptive Role of the Epigenome in Three Deep-Sea Polychaetes.</title>
        <authorList>
            <person name="Perez M."/>
            <person name="Aroh O."/>
            <person name="Sun Y."/>
            <person name="Lan Y."/>
            <person name="Juniper S.K."/>
            <person name="Young C.R."/>
            <person name="Angers B."/>
            <person name="Qian P.Y."/>
        </authorList>
    </citation>
    <scope>NUCLEOTIDE SEQUENCE</scope>
    <source>
        <strain evidence="1">R07B-5</strain>
    </source>
</reference>
<organism evidence="1 2">
    <name type="scientific">Ridgeia piscesae</name>
    <name type="common">Tubeworm</name>
    <dbReference type="NCBI Taxonomy" id="27915"/>
    <lineage>
        <taxon>Eukaryota</taxon>
        <taxon>Metazoa</taxon>
        <taxon>Spiralia</taxon>
        <taxon>Lophotrochozoa</taxon>
        <taxon>Annelida</taxon>
        <taxon>Polychaeta</taxon>
        <taxon>Sedentaria</taxon>
        <taxon>Canalipalpata</taxon>
        <taxon>Sabellida</taxon>
        <taxon>Siboglinidae</taxon>
        <taxon>Ridgeia</taxon>
    </lineage>
</organism>
<dbReference type="AlphaFoldDB" id="A0AAD9JSE6"/>
<sequence length="140" mass="15349">MVLLLFSHPVQTFVRLSALDVLFSPSLRISRSAAARHHASVVLTLLIDCNRPDAVLGKVILTPRPVLRLGKLLDLAAVGNLSGFTIEIYLVSAVGFPPAECRCEIHDVSKDGAAILYGERRQLFCSIVHDCVFTSLRHKC</sequence>
<name>A0AAD9JSE6_RIDPI</name>
<gene>
    <name evidence="1" type="ORF">NP493_1824g00036</name>
</gene>
<keyword evidence="2" id="KW-1185">Reference proteome</keyword>
<comment type="caution">
    <text evidence="1">The sequence shown here is derived from an EMBL/GenBank/DDBJ whole genome shotgun (WGS) entry which is preliminary data.</text>
</comment>